<dbReference type="Pfam" id="PF00108">
    <property type="entry name" value="Thiolase_N"/>
    <property type="match status" value="1"/>
</dbReference>
<comment type="similarity">
    <text evidence="1 7">Belongs to the thiolase-like superfamily. Thiolase family.</text>
</comment>
<evidence type="ECO:0000313" key="10">
    <source>
        <dbReference type="EMBL" id="SFU50495.1"/>
    </source>
</evidence>
<dbReference type="Pfam" id="PF02803">
    <property type="entry name" value="Thiolase_C"/>
    <property type="match status" value="1"/>
</dbReference>
<evidence type="ECO:0000256" key="6">
    <source>
        <dbReference type="PIRSR" id="PIRSR000429-1"/>
    </source>
</evidence>
<dbReference type="NCBIfam" id="TIGR01930">
    <property type="entry name" value="AcCoA-C-Actrans"/>
    <property type="match status" value="1"/>
</dbReference>
<dbReference type="InterPro" id="IPR020617">
    <property type="entry name" value="Thiolase_C"/>
</dbReference>
<evidence type="ECO:0000259" key="9">
    <source>
        <dbReference type="Pfam" id="PF02803"/>
    </source>
</evidence>
<feature type="domain" description="Thiolase N-terminal" evidence="8">
    <location>
        <begin position="6"/>
        <end position="274"/>
    </location>
</feature>
<proteinExistence type="inferred from homology"/>
<evidence type="ECO:0000256" key="7">
    <source>
        <dbReference type="RuleBase" id="RU003557"/>
    </source>
</evidence>
<dbReference type="OrthoDB" id="56116at2"/>
<dbReference type="PANTHER" id="PTHR18919">
    <property type="entry name" value="ACETYL-COA C-ACYLTRANSFERASE"/>
    <property type="match status" value="1"/>
</dbReference>
<evidence type="ECO:0000259" key="8">
    <source>
        <dbReference type="Pfam" id="PF00108"/>
    </source>
</evidence>
<keyword evidence="3 7" id="KW-0808">Transferase</keyword>
<evidence type="ECO:0000313" key="11">
    <source>
        <dbReference type="Proteomes" id="UP000198817"/>
    </source>
</evidence>
<gene>
    <name evidence="10" type="ORF">SAMN05216508_10859</name>
</gene>
<evidence type="ECO:0000256" key="5">
    <source>
        <dbReference type="ARBA" id="ARBA00030755"/>
    </source>
</evidence>
<dbReference type="AlphaFoldDB" id="A0A1I7GPY3"/>
<dbReference type="PROSITE" id="PS00098">
    <property type="entry name" value="THIOLASE_1"/>
    <property type="match status" value="1"/>
</dbReference>
<evidence type="ECO:0000256" key="2">
    <source>
        <dbReference type="ARBA" id="ARBA00012705"/>
    </source>
</evidence>
<evidence type="ECO:0000256" key="3">
    <source>
        <dbReference type="ARBA" id="ARBA00022679"/>
    </source>
</evidence>
<dbReference type="RefSeq" id="WP_090470935.1">
    <property type="nucleotide sequence ID" value="NZ_FOWF01000008.1"/>
</dbReference>
<keyword evidence="4 7" id="KW-0012">Acyltransferase</keyword>
<evidence type="ECO:0000256" key="4">
    <source>
        <dbReference type="ARBA" id="ARBA00023315"/>
    </source>
</evidence>
<dbReference type="STRING" id="155865.SAMN05216515_10810"/>
<dbReference type="InterPro" id="IPR020615">
    <property type="entry name" value="Thiolase_acyl_enz_int_AS"/>
</dbReference>
<dbReference type="InterPro" id="IPR016039">
    <property type="entry name" value="Thiolase-like"/>
</dbReference>
<dbReference type="PIRSF" id="PIRSF000429">
    <property type="entry name" value="Ac-CoA_Ac_transf"/>
    <property type="match status" value="1"/>
</dbReference>
<accession>A0A1I7GPY3</accession>
<dbReference type="Proteomes" id="UP000198817">
    <property type="component" value="Unassembled WGS sequence"/>
</dbReference>
<keyword evidence="11" id="KW-1185">Reference proteome</keyword>
<name>A0A1I7GPY3_9FIRM</name>
<dbReference type="CDD" id="cd00751">
    <property type="entry name" value="thiolase"/>
    <property type="match status" value="1"/>
</dbReference>
<organism evidence="10 11">
    <name type="scientific">Eubacterium pyruvativorans</name>
    <dbReference type="NCBI Taxonomy" id="155865"/>
    <lineage>
        <taxon>Bacteria</taxon>
        <taxon>Bacillati</taxon>
        <taxon>Bacillota</taxon>
        <taxon>Clostridia</taxon>
        <taxon>Eubacteriales</taxon>
        <taxon>Eubacteriaceae</taxon>
        <taxon>Eubacterium</taxon>
    </lineage>
</organism>
<protein>
    <recommendedName>
        <fullName evidence="2">acetyl-CoA C-acetyltransferase</fullName>
        <ecNumber evidence="2">2.3.1.9</ecNumber>
    </recommendedName>
    <alternativeName>
        <fullName evidence="5">Acetoacetyl-CoA thiolase</fullName>
    </alternativeName>
</protein>
<feature type="active site" description="Proton acceptor" evidence="6">
    <location>
        <position position="366"/>
    </location>
</feature>
<dbReference type="EMBL" id="FPBT01000008">
    <property type="protein sequence ID" value="SFU50495.1"/>
    <property type="molecule type" value="Genomic_DNA"/>
</dbReference>
<dbReference type="SUPFAM" id="SSF53901">
    <property type="entry name" value="Thiolase-like"/>
    <property type="match status" value="2"/>
</dbReference>
<dbReference type="InterPro" id="IPR002155">
    <property type="entry name" value="Thiolase"/>
</dbReference>
<dbReference type="EC" id="2.3.1.9" evidence="2"/>
<reference evidence="10 11" key="1">
    <citation type="submission" date="2016-10" db="EMBL/GenBank/DDBJ databases">
        <authorList>
            <person name="de Groot N.N."/>
        </authorList>
    </citation>
    <scope>NUCLEOTIDE SEQUENCE [LARGE SCALE GENOMIC DNA]</scope>
    <source>
        <strain evidence="10 11">KHGC13</strain>
    </source>
</reference>
<evidence type="ECO:0000256" key="1">
    <source>
        <dbReference type="ARBA" id="ARBA00010982"/>
    </source>
</evidence>
<feature type="active site" description="Acyl-thioester intermediate" evidence="6">
    <location>
        <position position="90"/>
    </location>
</feature>
<dbReference type="Gene3D" id="3.40.47.10">
    <property type="match status" value="1"/>
</dbReference>
<feature type="domain" description="Thiolase C-terminal" evidence="9">
    <location>
        <begin position="282"/>
        <end position="406"/>
    </location>
</feature>
<feature type="active site" description="Proton acceptor" evidence="6">
    <location>
        <position position="396"/>
    </location>
</feature>
<sequence>METKNVVIVSACRTAIGKFLGEFSKVPAKQLAVTVGKEAIKRAGVDATAVDEIVMGQVYGGMQGSLPARQVGMACGLTIESNACNVNQNCASGMRALEIACNDIQLGKADIALVVGAENMTQAPYMIPDMRQGHKMGAIPDEGATKMYDSLLHDALYDTLSGGHMGVTADNVAKKYNITREECDELACMSHQRAAAATAEGKFKDELVPVITTKKKHGEKIEIALDKDEHFIPDCNMETISKLKPVFTKDGVTTAANASGINDAAAAVIVMSEDKAKELGVKPMAKMIYMCAAGVDPSYMGIGPAEAIPKCLDKAGVKFEDVDYWEVNEAFAAQFIGVERKLKEDHGYIVDRNKTNLNGSGISLGHPVGCSALRIIVTMLYEMQRQDAKIGCASLCVGGGPAMASLWTREF</sequence>
<dbReference type="PANTHER" id="PTHR18919:SF107">
    <property type="entry name" value="ACETYL-COA ACETYLTRANSFERASE, CYTOSOLIC"/>
    <property type="match status" value="1"/>
</dbReference>
<dbReference type="GO" id="GO:0003985">
    <property type="term" value="F:acetyl-CoA C-acetyltransferase activity"/>
    <property type="evidence" value="ECO:0007669"/>
    <property type="project" value="UniProtKB-EC"/>
</dbReference>
<dbReference type="InterPro" id="IPR020616">
    <property type="entry name" value="Thiolase_N"/>
</dbReference>